<comment type="caution">
    <text evidence="3">The sequence shown here is derived from an EMBL/GenBank/DDBJ whole genome shotgun (WGS) entry which is preliminary data.</text>
</comment>
<gene>
    <name evidence="3" type="ORF">H6P81_020681</name>
</gene>
<sequence length="223" mass="24930">MSSSSSEEDGDAEWKAAIDSVTSQVTNGFGVTPPSTGETSQAAKDEGDLEKKPQSRPLKLYQVKAQKLLDDILEKNLVIVRDSTISSDRSPRESDDDTGVRLFRNAPPGIIFEPIDEFTHPRKRLKILPGEDIDEKSKKFKRQIRSAAVEGDHVMAAARHACQTSLDRFQAKAMAAKAKSEKEEKRIEELKRVRGEKWLPSIARKKNIEQHLSRRGKIVGVVL</sequence>
<accession>A0AAV7DYB4</accession>
<dbReference type="PANTHER" id="PTHR36765">
    <property type="entry name" value="EXPRESSED PROTEIN"/>
    <property type="match status" value="1"/>
</dbReference>
<evidence type="ECO:0000313" key="3">
    <source>
        <dbReference type="EMBL" id="KAG9440516.1"/>
    </source>
</evidence>
<dbReference type="AlphaFoldDB" id="A0AAV7DYB4"/>
<keyword evidence="1" id="KW-0175">Coiled coil</keyword>
<proteinExistence type="predicted"/>
<dbReference type="EMBL" id="JAINDJ010000008">
    <property type="protein sequence ID" value="KAG9440516.1"/>
    <property type="molecule type" value="Genomic_DNA"/>
</dbReference>
<feature type="region of interest" description="Disordered" evidence="2">
    <location>
        <begin position="25"/>
        <end position="57"/>
    </location>
</feature>
<reference evidence="3 4" key="1">
    <citation type="submission" date="2021-07" db="EMBL/GenBank/DDBJ databases">
        <title>The Aristolochia fimbriata genome: insights into angiosperm evolution, floral development and chemical biosynthesis.</title>
        <authorList>
            <person name="Jiao Y."/>
        </authorList>
    </citation>
    <scope>NUCLEOTIDE SEQUENCE [LARGE SCALE GENOMIC DNA]</scope>
    <source>
        <strain evidence="3">IBCAS-2021</strain>
        <tissue evidence="3">Leaf</tissue>
    </source>
</reference>
<dbReference type="Proteomes" id="UP000825729">
    <property type="component" value="Unassembled WGS sequence"/>
</dbReference>
<organism evidence="3 4">
    <name type="scientific">Aristolochia fimbriata</name>
    <name type="common">White veined hardy Dutchman's pipe vine</name>
    <dbReference type="NCBI Taxonomy" id="158543"/>
    <lineage>
        <taxon>Eukaryota</taxon>
        <taxon>Viridiplantae</taxon>
        <taxon>Streptophyta</taxon>
        <taxon>Embryophyta</taxon>
        <taxon>Tracheophyta</taxon>
        <taxon>Spermatophyta</taxon>
        <taxon>Magnoliopsida</taxon>
        <taxon>Magnoliidae</taxon>
        <taxon>Piperales</taxon>
        <taxon>Aristolochiaceae</taxon>
        <taxon>Aristolochia</taxon>
    </lineage>
</organism>
<evidence type="ECO:0000256" key="1">
    <source>
        <dbReference type="SAM" id="Coils"/>
    </source>
</evidence>
<keyword evidence="4" id="KW-1185">Reference proteome</keyword>
<protein>
    <submittedName>
        <fullName evidence="3">Uncharacterized protein</fullName>
    </submittedName>
</protein>
<name>A0AAV7DYB4_ARIFI</name>
<feature type="coiled-coil region" evidence="1">
    <location>
        <begin position="166"/>
        <end position="193"/>
    </location>
</feature>
<feature type="compositionally biased region" description="Polar residues" evidence="2">
    <location>
        <begin position="25"/>
        <end position="42"/>
    </location>
</feature>
<evidence type="ECO:0000256" key="2">
    <source>
        <dbReference type="SAM" id="MobiDB-lite"/>
    </source>
</evidence>
<evidence type="ECO:0000313" key="4">
    <source>
        <dbReference type="Proteomes" id="UP000825729"/>
    </source>
</evidence>
<feature type="compositionally biased region" description="Basic and acidic residues" evidence="2">
    <location>
        <begin position="43"/>
        <end position="53"/>
    </location>
</feature>
<dbReference type="PANTHER" id="PTHR36765:SF1">
    <property type="entry name" value="EXPRESSED PROTEIN"/>
    <property type="match status" value="1"/>
</dbReference>